<dbReference type="AlphaFoldDB" id="A0A370GYT8"/>
<dbReference type="EMBL" id="QQAX01000001">
    <property type="protein sequence ID" value="RDI48818.1"/>
    <property type="molecule type" value="Genomic_DNA"/>
</dbReference>
<evidence type="ECO:0000313" key="2">
    <source>
        <dbReference type="Proteomes" id="UP000254720"/>
    </source>
</evidence>
<keyword evidence="2" id="KW-1185">Reference proteome</keyword>
<proteinExistence type="predicted"/>
<comment type="caution">
    <text evidence="1">The sequence shown here is derived from an EMBL/GenBank/DDBJ whole genome shotgun (WGS) entry which is preliminary data.</text>
</comment>
<evidence type="ECO:0000313" key="1">
    <source>
        <dbReference type="EMBL" id="RDI48818.1"/>
    </source>
</evidence>
<sequence>MEVLFLMIIVEFIDNKEPIGYNLPQSLKTRIIKSEFNSGPGPRINCCSNDLSC</sequence>
<accession>A0A370GYT8</accession>
<organism evidence="1 2">
    <name type="scientific">Aquicella lusitana</name>
    <dbReference type="NCBI Taxonomy" id="254246"/>
    <lineage>
        <taxon>Bacteria</taxon>
        <taxon>Pseudomonadati</taxon>
        <taxon>Pseudomonadota</taxon>
        <taxon>Gammaproteobacteria</taxon>
        <taxon>Legionellales</taxon>
        <taxon>Coxiellaceae</taxon>
        <taxon>Aquicella</taxon>
    </lineage>
</organism>
<name>A0A370GYT8_9COXI</name>
<dbReference type="Proteomes" id="UP000254720">
    <property type="component" value="Unassembled WGS sequence"/>
</dbReference>
<gene>
    <name evidence="1" type="ORF">C8D86_10197</name>
</gene>
<reference evidence="1 2" key="1">
    <citation type="submission" date="2018-07" db="EMBL/GenBank/DDBJ databases">
        <title>Genomic Encyclopedia of Type Strains, Phase IV (KMG-IV): sequencing the most valuable type-strain genomes for metagenomic binning, comparative biology and taxonomic classification.</title>
        <authorList>
            <person name="Goeker M."/>
        </authorList>
    </citation>
    <scope>NUCLEOTIDE SEQUENCE [LARGE SCALE GENOMIC DNA]</scope>
    <source>
        <strain evidence="1 2">DSM 16500</strain>
    </source>
</reference>
<protein>
    <submittedName>
        <fullName evidence="1">Uncharacterized protein</fullName>
    </submittedName>
</protein>